<dbReference type="Proteomes" id="UP000243015">
    <property type="component" value="Unassembled WGS sequence"/>
</dbReference>
<dbReference type="VEuPathDB" id="FungiDB:TERG_06337"/>
<dbReference type="EMBL" id="LHPM01000009">
    <property type="protein sequence ID" value="OAL67851.1"/>
    <property type="molecule type" value="Genomic_DNA"/>
</dbReference>
<name>A0A178F666_TRIRU</name>
<accession>A0A178F666</accession>
<evidence type="ECO:0000313" key="3">
    <source>
        <dbReference type="Proteomes" id="UP000243015"/>
    </source>
</evidence>
<comment type="caution">
    <text evidence="2">The sequence shown here is derived from an EMBL/GenBank/DDBJ whole genome shotgun (WGS) entry which is preliminary data.</text>
</comment>
<sequence length="364" mass="39778">MEQKVGLMSSHPGGGNFHFAVRSRVIGVSDTLSIRDESQSGKAQPPRCHSPKPISPTSWSSSSPMSPSTSTPETLSESNPNIFEVPTLKATVESGFLYHQRLFENNVPPAEWKQFSDEMVEAFALTTAEKIAAWTVGISVGLVSAVPLLVFGAAPGYYAGKAVNAMSIETKVKDYLQEEGELVTVLKRWNDTAFKKRGIYVRLALPRKKTKEGSKSGSGTFESFMSFGAKKKAKGKELSQDGEGGGEINKKEEKKLHKRYRLIIEVVGVKSKQKSWKEHDNNIPLPKGILELNGDEGHNTVPEYTPRGTPPYRSGSHPAELEPTYTNRIVELDGVSYGPSAELEGGGRVVELPAEPRTIVHELA</sequence>
<organism evidence="2 3">
    <name type="scientific">Trichophyton rubrum</name>
    <name type="common">Athlete's foot fungus</name>
    <name type="synonym">Epidermophyton rubrum</name>
    <dbReference type="NCBI Taxonomy" id="5551"/>
    <lineage>
        <taxon>Eukaryota</taxon>
        <taxon>Fungi</taxon>
        <taxon>Dikarya</taxon>
        <taxon>Ascomycota</taxon>
        <taxon>Pezizomycotina</taxon>
        <taxon>Eurotiomycetes</taxon>
        <taxon>Eurotiomycetidae</taxon>
        <taxon>Onygenales</taxon>
        <taxon>Arthrodermataceae</taxon>
        <taxon>Trichophyton</taxon>
    </lineage>
</organism>
<evidence type="ECO:0000256" key="1">
    <source>
        <dbReference type="SAM" id="MobiDB-lite"/>
    </source>
</evidence>
<feature type="compositionally biased region" description="Low complexity" evidence="1">
    <location>
        <begin position="51"/>
        <end position="80"/>
    </location>
</feature>
<dbReference type="InterPro" id="IPR028018">
    <property type="entry name" value="DUF4646"/>
</dbReference>
<dbReference type="AlphaFoldDB" id="A0A178F666"/>
<proteinExistence type="predicted"/>
<gene>
    <name evidence="2" type="ORF">A7C99_0982</name>
</gene>
<protein>
    <submittedName>
        <fullName evidence="2">Uncharacterized protein</fullName>
    </submittedName>
</protein>
<feature type="region of interest" description="Disordered" evidence="1">
    <location>
        <begin position="34"/>
        <end position="80"/>
    </location>
</feature>
<dbReference type="Pfam" id="PF15496">
    <property type="entry name" value="DUF4646"/>
    <property type="match status" value="1"/>
</dbReference>
<evidence type="ECO:0000313" key="2">
    <source>
        <dbReference type="EMBL" id="OAL67851.1"/>
    </source>
</evidence>
<reference evidence="2 3" key="1">
    <citation type="submission" date="2016-05" db="EMBL/GenBank/DDBJ databases">
        <title>Genome sequencing of Trichophyton rubrum CMCC(F)T1i isolated from hair.</title>
        <authorList>
            <person name="Zhan P."/>
            <person name="Tao Y."/>
            <person name="Liu W."/>
        </authorList>
    </citation>
    <scope>NUCLEOTIDE SEQUENCE [LARGE SCALE GENOMIC DNA]</scope>
    <source>
        <strain evidence="3">CMCC(F)T1i</strain>
    </source>
</reference>